<protein>
    <submittedName>
        <fullName evidence="2">(African queen) hypothetical protein</fullName>
    </submittedName>
</protein>
<evidence type="ECO:0000256" key="1">
    <source>
        <dbReference type="SAM" id="MobiDB-lite"/>
    </source>
</evidence>
<dbReference type="AlphaFoldDB" id="A0A8J2QC51"/>
<dbReference type="OrthoDB" id="7353814at2759"/>
<sequence length="122" mass="13681">MQQNGQVAIFLRPTKVLFSHKNEEDGNEQLRSVVAYRNPFTGDYCVNKSRASHGYMNELPPDTSSPDSGLSDDRYEPLGPPLGTLPLKNTIASEAVKSPAATPVYDNSINKTWKWDYTEYQI</sequence>
<evidence type="ECO:0000313" key="3">
    <source>
        <dbReference type="Proteomes" id="UP000789524"/>
    </source>
</evidence>
<name>A0A8J2QC51_9NEOP</name>
<evidence type="ECO:0000313" key="2">
    <source>
        <dbReference type="EMBL" id="CAG9559455.1"/>
    </source>
</evidence>
<proteinExistence type="predicted"/>
<dbReference type="Proteomes" id="UP000789524">
    <property type="component" value="Unassembled WGS sequence"/>
</dbReference>
<accession>A0A8J2QC51</accession>
<gene>
    <name evidence="2" type="ORF">DCHRY22_LOCUS1322</name>
</gene>
<comment type="caution">
    <text evidence="2">The sequence shown here is derived from an EMBL/GenBank/DDBJ whole genome shotgun (WGS) entry which is preliminary data.</text>
</comment>
<reference evidence="2" key="1">
    <citation type="submission" date="2021-09" db="EMBL/GenBank/DDBJ databases">
        <authorList>
            <person name="Martin H S."/>
        </authorList>
    </citation>
    <scope>NUCLEOTIDE SEQUENCE</scope>
</reference>
<dbReference type="EMBL" id="CAKASE010000043">
    <property type="protein sequence ID" value="CAG9559455.1"/>
    <property type="molecule type" value="Genomic_DNA"/>
</dbReference>
<keyword evidence="3" id="KW-1185">Reference proteome</keyword>
<feature type="region of interest" description="Disordered" evidence="1">
    <location>
        <begin position="52"/>
        <end position="83"/>
    </location>
</feature>
<organism evidence="2 3">
    <name type="scientific">Danaus chrysippus</name>
    <name type="common">African queen</name>
    <dbReference type="NCBI Taxonomy" id="151541"/>
    <lineage>
        <taxon>Eukaryota</taxon>
        <taxon>Metazoa</taxon>
        <taxon>Ecdysozoa</taxon>
        <taxon>Arthropoda</taxon>
        <taxon>Hexapoda</taxon>
        <taxon>Insecta</taxon>
        <taxon>Pterygota</taxon>
        <taxon>Neoptera</taxon>
        <taxon>Endopterygota</taxon>
        <taxon>Lepidoptera</taxon>
        <taxon>Glossata</taxon>
        <taxon>Ditrysia</taxon>
        <taxon>Papilionoidea</taxon>
        <taxon>Nymphalidae</taxon>
        <taxon>Danainae</taxon>
        <taxon>Danaini</taxon>
        <taxon>Danaina</taxon>
        <taxon>Danaus</taxon>
        <taxon>Anosia</taxon>
    </lineage>
</organism>